<comment type="subcellular location">
    <subcellularLocation>
        <location evidence="1 10">Nucleus</location>
    </subcellularLocation>
</comment>
<organism evidence="14 15">
    <name type="scientific">Strongyloides papillosus</name>
    <name type="common">Intestinal threadworm</name>
    <dbReference type="NCBI Taxonomy" id="174720"/>
    <lineage>
        <taxon>Eukaryota</taxon>
        <taxon>Metazoa</taxon>
        <taxon>Ecdysozoa</taxon>
        <taxon>Nematoda</taxon>
        <taxon>Chromadorea</taxon>
        <taxon>Rhabditida</taxon>
        <taxon>Tylenchina</taxon>
        <taxon>Panagrolaimomorpha</taxon>
        <taxon>Strongyloidoidea</taxon>
        <taxon>Strongyloididae</taxon>
        <taxon>Strongyloides</taxon>
    </lineage>
</organism>
<keyword evidence="4 10" id="KW-0227">DNA damage</keyword>
<evidence type="ECO:0000313" key="14">
    <source>
        <dbReference type="Proteomes" id="UP000046392"/>
    </source>
</evidence>
<dbReference type="Pfam" id="PF00752">
    <property type="entry name" value="XPG_N"/>
    <property type="match status" value="1"/>
</dbReference>
<dbReference type="GO" id="GO:0046872">
    <property type="term" value="F:metal ion binding"/>
    <property type="evidence" value="ECO:0007669"/>
    <property type="project" value="UniProtKB-UniRule"/>
</dbReference>
<dbReference type="InterPro" id="IPR044752">
    <property type="entry name" value="PIN-like_EXO1"/>
</dbReference>
<evidence type="ECO:0000256" key="9">
    <source>
        <dbReference type="ARBA" id="ARBA00023242"/>
    </source>
</evidence>
<feature type="region of interest" description="Disordered" evidence="11">
    <location>
        <begin position="385"/>
        <end position="404"/>
    </location>
</feature>
<keyword evidence="10" id="KW-0267">Excision nuclease</keyword>
<keyword evidence="2 10" id="KW-0540">Nuclease</keyword>
<evidence type="ECO:0000256" key="2">
    <source>
        <dbReference type="ARBA" id="ARBA00022722"/>
    </source>
</evidence>
<proteinExistence type="inferred from homology"/>
<name>A0A0N5BVS8_STREA</name>
<dbReference type="PANTHER" id="PTHR11081:SF8">
    <property type="entry name" value="EXONUCLEASE 1"/>
    <property type="match status" value="1"/>
</dbReference>
<evidence type="ECO:0000256" key="5">
    <source>
        <dbReference type="ARBA" id="ARBA00022801"/>
    </source>
</evidence>
<dbReference type="InterPro" id="IPR029060">
    <property type="entry name" value="PIN-like_dom_sf"/>
</dbReference>
<keyword evidence="8 10" id="KW-0234">DNA repair</keyword>
<sequence length="517" mass="58547">MGIPDLLRFVEKAKKKDVNIIAFKGKTLAIDASCFVYRGLYSQSLDDLLGKKSRKCVDYLLKTANIIVKADIHAIFVFDGRALPSKKMTNDKRDASREENKKEAEVLLKMGNQDEALRKFRRSFSISKEVRDECIQALREFGDVDIIVAPYEADAELTFLVNSNLAYAAVTIDSDLLAFGCERVIYNLNVDNALCEYIEFQDIRDCFSSRLRSAFNSDLLRYMCIFKGCDYFKGLKGMAFKTAEKFFSRISNRDPVSFIKFVKCTTKLNVGDVNEFTDGFVRANNTFLYQIVYDPRDGRQKPLNAYSNELLQRNEGHDNSVSSLENGNCLWYAGQVLPPNIARLLAIGNDYDEILEDNLRFTTPHGNSHRSIWREAMTTHFNVSSIDENSTTSSQASLSRKRKSLSDDNWVAPVKRHVGHNSQIINRVDKTMESNESGLDKVTCPTKNEFSQTQSPSKKVKNDILDMPKKVNPVIGCKAINLVATESKYFKKTSEGAGSKLHTNNVTSIFSCKRVFF</sequence>
<dbReference type="STRING" id="174720.A0A0N5BVS8"/>
<dbReference type="GO" id="GO:0006310">
    <property type="term" value="P:DNA recombination"/>
    <property type="evidence" value="ECO:0007669"/>
    <property type="project" value="TreeGrafter"/>
</dbReference>
<dbReference type="GO" id="GO:0006298">
    <property type="term" value="P:mismatch repair"/>
    <property type="evidence" value="ECO:0007669"/>
    <property type="project" value="TreeGrafter"/>
</dbReference>
<dbReference type="SMART" id="SM00484">
    <property type="entry name" value="XPGI"/>
    <property type="match status" value="1"/>
</dbReference>
<keyword evidence="3" id="KW-0255">Endonuclease</keyword>
<accession>A0A0N5BVS8</accession>
<evidence type="ECO:0000256" key="8">
    <source>
        <dbReference type="ARBA" id="ARBA00023204"/>
    </source>
</evidence>
<keyword evidence="10" id="KW-0460">Magnesium</keyword>
<dbReference type="InterPro" id="IPR006086">
    <property type="entry name" value="XPG-I_dom"/>
</dbReference>
<dbReference type="GO" id="GO:0003677">
    <property type="term" value="F:DNA binding"/>
    <property type="evidence" value="ECO:0007669"/>
    <property type="project" value="UniProtKB-UniRule"/>
</dbReference>
<keyword evidence="7 10" id="KW-0238">DNA-binding</keyword>
<dbReference type="Pfam" id="PF00867">
    <property type="entry name" value="XPG_I"/>
    <property type="match status" value="1"/>
</dbReference>
<dbReference type="WBParaSite" id="SPAL_0000993400.1">
    <property type="protein sequence ID" value="SPAL_0000993400.1"/>
    <property type="gene ID" value="SPAL_0000993400"/>
</dbReference>
<dbReference type="Gene3D" id="3.40.50.1010">
    <property type="entry name" value="5'-nuclease"/>
    <property type="match status" value="1"/>
</dbReference>
<comment type="similarity">
    <text evidence="10">Belongs to the XPG/RAD2 endonuclease family. EXO1 subfamily.</text>
</comment>
<dbReference type="GO" id="GO:0017108">
    <property type="term" value="F:5'-flap endonuclease activity"/>
    <property type="evidence" value="ECO:0007669"/>
    <property type="project" value="TreeGrafter"/>
</dbReference>
<evidence type="ECO:0000256" key="6">
    <source>
        <dbReference type="ARBA" id="ARBA00022839"/>
    </source>
</evidence>
<dbReference type="EC" id="3.1.-.-" evidence="10"/>
<comment type="function">
    <text evidence="10">5'-&gt;3' double-stranded DNA exonuclease which may also possess a cryptic 3'-&gt;5' double-stranded DNA exonuclease activity. Functions in DNA mismatch repair.</text>
</comment>
<keyword evidence="10" id="KW-0479">Metal-binding</keyword>
<keyword evidence="14" id="KW-1185">Reference proteome</keyword>
<keyword evidence="9 10" id="KW-0539">Nucleus</keyword>
<reference evidence="15" key="1">
    <citation type="submission" date="2017-02" db="UniProtKB">
        <authorList>
            <consortium name="WormBaseParasite"/>
        </authorList>
    </citation>
    <scope>IDENTIFICATION</scope>
</reference>
<evidence type="ECO:0000256" key="11">
    <source>
        <dbReference type="SAM" id="MobiDB-lite"/>
    </source>
</evidence>
<dbReference type="InterPro" id="IPR006085">
    <property type="entry name" value="XPG_DNA_repair_N"/>
</dbReference>
<dbReference type="GO" id="GO:0005634">
    <property type="term" value="C:nucleus"/>
    <property type="evidence" value="ECO:0007669"/>
    <property type="project" value="UniProtKB-SubCell"/>
</dbReference>
<dbReference type="Proteomes" id="UP000046392">
    <property type="component" value="Unplaced"/>
</dbReference>
<comment type="cofactor">
    <cofactor evidence="10">
        <name>Mg(2+)</name>
        <dbReference type="ChEBI" id="CHEBI:18420"/>
    </cofactor>
    <text evidence="10">Binds 2 magnesium ions per subunit. They probably participate in the reaction catalyzed by the enzyme. May bind an additional third magnesium ion after substrate binding.</text>
</comment>
<dbReference type="SMART" id="SM00485">
    <property type="entry name" value="XPGN"/>
    <property type="match status" value="1"/>
</dbReference>
<evidence type="ECO:0000259" key="12">
    <source>
        <dbReference type="SMART" id="SM00484"/>
    </source>
</evidence>
<dbReference type="InterPro" id="IPR006084">
    <property type="entry name" value="XPG/Rad2"/>
</dbReference>
<dbReference type="PANTHER" id="PTHR11081">
    <property type="entry name" value="FLAP ENDONUCLEASE FAMILY MEMBER"/>
    <property type="match status" value="1"/>
</dbReference>
<evidence type="ECO:0000313" key="15">
    <source>
        <dbReference type="WBParaSite" id="SPAL_0000993400.1"/>
    </source>
</evidence>
<dbReference type="GO" id="GO:0035312">
    <property type="term" value="F:5'-3' DNA exonuclease activity"/>
    <property type="evidence" value="ECO:0007669"/>
    <property type="project" value="UniProtKB-UniRule"/>
</dbReference>
<evidence type="ECO:0000256" key="4">
    <source>
        <dbReference type="ARBA" id="ARBA00022763"/>
    </source>
</evidence>
<dbReference type="Gene3D" id="1.10.150.20">
    <property type="entry name" value="5' to 3' exonuclease, C-terminal subdomain"/>
    <property type="match status" value="1"/>
</dbReference>
<dbReference type="FunFam" id="3.40.50.1010:FF:000111">
    <property type="entry name" value="Exonuclease 1"/>
    <property type="match status" value="1"/>
</dbReference>
<dbReference type="AlphaFoldDB" id="A0A0N5BVS8"/>
<evidence type="ECO:0000259" key="13">
    <source>
        <dbReference type="SMART" id="SM00485"/>
    </source>
</evidence>
<keyword evidence="5 10" id="KW-0378">Hydrolase</keyword>
<feature type="domain" description="XPG N-terminal" evidence="13">
    <location>
        <begin position="1"/>
        <end position="100"/>
    </location>
</feature>
<evidence type="ECO:0000256" key="1">
    <source>
        <dbReference type="ARBA" id="ARBA00004123"/>
    </source>
</evidence>
<evidence type="ECO:0000256" key="3">
    <source>
        <dbReference type="ARBA" id="ARBA00022759"/>
    </source>
</evidence>
<keyword evidence="10" id="KW-0228">DNA excision</keyword>
<evidence type="ECO:0000256" key="7">
    <source>
        <dbReference type="ARBA" id="ARBA00023125"/>
    </source>
</evidence>
<keyword evidence="6 10" id="KW-0269">Exonuclease</keyword>
<dbReference type="InterPro" id="IPR036279">
    <property type="entry name" value="5-3_exonuclease_C_sf"/>
</dbReference>
<feature type="compositionally biased region" description="Polar residues" evidence="11">
    <location>
        <begin position="385"/>
        <end position="398"/>
    </location>
</feature>
<dbReference type="CDD" id="cd09857">
    <property type="entry name" value="PIN_EXO1"/>
    <property type="match status" value="1"/>
</dbReference>
<dbReference type="PRINTS" id="PR00853">
    <property type="entry name" value="XPGRADSUPER"/>
</dbReference>
<dbReference type="SUPFAM" id="SSF88723">
    <property type="entry name" value="PIN domain-like"/>
    <property type="match status" value="1"/>
</dbReference>
<dbReference type="SUPFAM" id="SSF47807">
    <property type="entry name" value="5' to 3' exonuclease, C-terminal subdomain"/>
    <property type="match status" value="1"/>
</dbReference>
<feature type="domain" description="XPG-I" evidence="12">
    <location>
        <begin position="139"/>
        <end position="213"/>
    </location>
</feature>
<evidence type="ECO:0000256" key="10">
    <source>
        <dbReference type="RuleBase" id="RU910737"/>
    </source>
</evidence>
<protein>
    <recommendedName>
        <fullName evidence="10">Exonuclease 1</fullName>
        <ecNumber evidence="10">3.1.-.-</ecNumber>
    </recommendedName>
</protein>